<dbReference type="PROSITE" id="PS01174">
    <property type="entry name" value="LIPASE_GDXG_SER"/>
    <property type="match status" value="1"/>
</dbReference>
<dbReference type="InterPro" id="IPR033140">
    <property type="entry name" value="Lipase_GDXG_put_SER_AS"/>
</dbReference>
<dbReference type="InterPro" id="IPR029058">
    <property type="entry name" value="AB_hydrolase_fold"/>
</dbReference>
<keyword evidence="2" id="KW-0378">Hydrolase</keyword>
<dbReference type="SUPFAM" id="SSF53474">
    <property type="entry name" value="alpha/beta-Hydrolases"/>
    <property type="match status" value="1"/>
</dbReference>
<dbReference type="RefSeq" id="WP_004619569.1">
    <property type="nucleotide sequence ID" value="NZ_ACXX02000007.1"/>
</dbReference>
<dbReference type="eggNOG" id="COG0657">
    <property type="taxonomic scope" value="Bacteria"/>
</dbReference>
<dbReference type="AlphaFoldDB" id="F1TDH8"/>
<reference evidence="5" key="2">
    <citation type="submission" date="2011-01" db="EMBL/GenBank/DDBJ databases">
        <title>The Non-contiguous Finished genome of Clostridium papyrosolvens.</title>
        <authorList>
            <person name="Lucas S."/>
            <person name="Copeland A."/>
            <person name="Lapidus A."/>
            <person name="Cheng J.-F."/>
            <person name="Goodwin L."/>
            <person name="Pitluck S."/>
            <person name="Misra M."/>
            <person name="Chertkov O."/>
            <person name="Detter J.C."/>
            <person name="Han C."/>
            <person name="Tapia R."/>
            <person name="Land M."/>
            <person name="Hauser L."/>
            <person name="Kyrpides N."/>
            <person name="Ivanova N."/>
            <person name="Pagani I."/>
            <person name="Mouttaki H."/>
            <person name="He Z."/>
            <person name="Zhou J."/>
            <person name="Hemme C.L."/>
            <person name="Woyke T."/>
        </authorList>
    </citation>
    <scope>NUCLEOTIDE SEQUENCE [LARGE SCALE GENOMIC DNA]</scope>
    <source>
        <strain evidence="5">DSM 2782</strain>
    </source>
</reference>
<accession>F1TDH8</accession>
<dbReference type="InterPro" id="IPR002168">
    <property type="entry name" value="Lipase_GDXG_HIS_AS"/>
</dbReference>
<feature type="domain" description="Alpha/beta hydrolase fold-3" evidence="4">
    <location>
        <begin position="95"/>
        <end position="305"/>
    </location>
</feature>
<dbReference type="Proteomes" id="UP000003860">
    <property type="component" value="Unassembled WGS sequence"/>
</dbReference>
<dbReference type="STRING" id="588581.Cpap_1810"/>
<dbReference type="EMBL" id="ACXX02000007">
    <property type="protein sequence ID" value="EGD47616.1"/>
    <property type="molecule type" value="Genomic_DNA"/>
</dbReference>
<feature type="active site" evidence="3">
    <location>
        <position position="173"/>
    </location>
</feature>
<gene>
    <name evidence="5" type="ORF">Cpap_1810</name>
</gene>
<evidence type="ECO:0000313" key="5">
    <source>
        <dbReference type="EMBL" id="EGD47616.1"/>
    </source>
</evidence>
<dbReference type="Gene3D" id="3.40.50.1820">
    <property type="entry name" value="alpha/beta hydrolase"/>
    <property type="match status" value="1"/>
</dbReference>
<sequence>MASKELSMILDRLKRERDILADRLKSQEETKGSDSAFKFQKTWGKLQLNIEFPKILFNELQDTDVFKDIEVRKIDVEGLDCEWITASDSDPDIRLLYLHGGAFMFGDLDTHRHLCAQLAKVSGCSILSVDYRLAPENPFPAALEDCIKAYMWMQKNSYLGVSDARRVFIAGDSAGGTLTLTMLLKLKQLNITLPNAAMTLSASADETRSNNSWVSRENTDFMLGSFAPALRKGAGKESAYLHGHDPKDPLVSPLFGKLEGLPPLLMQVSDAECLRDDSEEFAKKATKAGVDVTLEIWPEMVHVWQAFAPILPEAVEAINNLGAFIRKHSVVDI</sequence>
<proteinExistence type="inferred from homology"/>
<evidence type="ECO:0000256" key="3">
    <source>
        <dbReference type="PROSITE-ProRule" id="PRU10038"/>
    </source>
</evidence>
<keyword evidence="6" id="KW-1185">Reference proteome</keyword>
<comment type="caution">
    <text evidence="5">The sequence shown here is derived from an EMBL/GenBank/DDBJ whole genome shotgun (WGS) entry which is preliminary data.</text>
</comment>
<evidence type="ECO:0000256" key="1">
    <source>
        <dbReference type="ARBA" id="ARBA00010515"/>
    </source>
</evidence>
<dbReference type="PROSITE" id="PS01173">
    <property type="entry name" value="LIPASE_GDXG_HIS"/>
    <property type="match status" value="1"/>
</dbReference>
<comment type="similarity">
    <text evidence="1">Belongs to the 'GDXG' lipolytic enzyme family.</text>
</comment>
<dbReference type="Pfam" id="PF07859">
    <property type="entry name" value="Abhydrolase_3"/>
    <property type="match status" value="1"/>
</dbReference>
<protein>
    <recommendedName>
        <fullName evidence="4">Alpha/beta hydrolase fold-3 domain-containing protein</fullName>
    </recommendedName>
</protein>
<evidence type="ECO:0000259" key="4">
    <source>
        <dbReference type="Pfam" id="PF07859"/>
    </source>
</evidence>
<reference evidence="5" key="1">
    <citation type="submission" date="2009-07" db="EMBL/GenBank/DDBJ databases">
        <authorList>
            <consortium name="US DOE Joint Genome Institute (JGI-PGF)"/>
            <person name="Lucas S."/>
            <person name="Copeland A."/>
            <person name="Lapidus A."/>
            <person name="Glavina del Rio T."/>
            <person name="Tice H."/>
            <person name="Bruce D."/>
            <person name="Goodwin L."/>
            <person name="Pitluck S."/>
            <person name="Larimer F."/>
            <person name="Land M.L."/>
            <person name="Mouttaki H."/>
            <person name="He Z."/>
            <person name="Zhou J."/>
            <person name="Hemme C.L."/>
        </authorList>
    </citation>
    <scope>NUCLEOTIDE SEQUENCE</scope>
    <source>
        <strain evidence="5">DSM 2782</strain>
    </source>
</reference>
<organism evidence="5 6">
    <name type="scientific">Ruminiclostridium papyrosolvens DSM 2782</name>
    <dbReference type="NCBI Taxonomy" id="588581"/>
    <lineage>
        <taxon>Bacteria</taxon>
        <taxon>Bacillati</taxon>
        <taxon>Bacillota</taxon>
        <taxon>Clostridia</taxon>
        <taxon>Eubacteriales</taxon>
        <taxon>Oscillospiraceae</taxon>
        <taxon>Ruminiclostridium</taxon>
    </lineage>
</organism>
<evidence type="ECO:0000313" key="6">
    <source>
        <dbReference type="Proteomes" id="UP000003860"/>
    </source>
</evidence>
<name>F1TDH8_9FIRM</name>
<dbReference type="InterPro" id="IPR050300">
    <property type="entry name" value="GDXG_lipolytic_enzyme"/>
</dbReference>
<dbReference type="PANTHER" id="PTHR48081:SF8">
    <property type="entry name" value="ALPHA_BETA HYDROLASE FOLD-3 DOMAIN-CONTAINING PROTEIN-RELATED"/>
    <property type="match status" value="1"/>
</dbReference>
<dbReference type="GO" id="GO:0016787">
    <property type="term" value="F:hydrolase activity"/>
    <property type="evidence" value="ECO:0007669"/>
    <property type="project" value="UniProtKB-KW"/>
</dbReference>
<evidence type="ECO:0000256" key="2">
    <source>
        <dbReference type="ARBA" id="ARBA00022801"/>
    </source>
</evidence>
<dbReference type="OrthoDB" id="24847at2"/>
<dbReference type="InterPro" id="IPR013094">
    <property type="entry name" value="AB_hydrolase_3"/>
</dbReference>
<dbReference type="PANTHER" id="PTHR48081">
    <property type="entry name" value="AB HYDROLASE SUPERFAMILY PROTEIN C4A8.06C"/>
    <property type="match status" value="1"/>
</dbReference>